<evidence type="ECO:0000313" key="1">
    <source>
        <dbReference type="EMBL" id="KAJ3480277.1"/>
    </source>
</evidence>
<dbReference type="Proteomes" id="UP001148737">
    <property type="component" value="Unassembled WGS sequence"/>
</dbReference>
<sequence length="95" mass="10240">MLGEAVGGEVGVVDVEGGFGALQGADLLPEWLLLVVALFVRAVRVCHMAESGILLSDGLLARVSLAKRCRNGGQSVLLMLKMMKQNLWDSFERLN</sequence>
<keyword evidence="2" id="KW-1185">Reference proteome</keyword>
<comment type="caution">
    <text evidence="1">The sequence shown here is derived from an EMBL/GenBank/DDBJ whole genome shotgun (WGS) entry which is preliminary data.</text>
</comment>
<organism evidence="1 2">
    <name type="scientific">Lecanicillium saksenae</name>
    <dbReference type="NCBI Taxonomy" id="468837"/>
    <lineage>
        <taxon>Eukaryota</taxon>
        <taxon>Fungi</taxon>
        <taxon>Dikarya</taxon>
        <taxon>Ascomycota</taxon>
        <taxon>Pezizomycotina</taxon>
        <taxon>Sordariomycetes</taxon>
        <taxon>Hypocreomycetidae</taxon>
        <taxon>Hypocreales</taxon>
        <taxon>Cordycipitaceae</taxon>
        <taxon>Lecanicillium</taxon>
    </lineage>
</organism>
<reference evidence="1" key="1">
    <citation type="submission" date="2022-07" db="EMBL/GenBank/DDBJ databases">
        <title>Genome Sequence of Lecanicillium saksenae.</title>
        <authorList>
            <person name="Buettner E."/>
        </authorList>
    </citation>
    <scope>NUCLEOTIDE SEQUENCE</scope>
    <source>
        <strain evidence="1">VT-O1</strain>
    </source>
</reference>
<protein>
    <submittedName>
        <fullName evidence="1">Uncharacterized protein</fullName>
    </submittedName>
</protein>
<dbReference type="EMBL" id="JANAKD010001359">
    <property type="protein sequence ID" value="KAJ3480277.1"/>
    <property type="molecule type" value="Genomic_DNA"/>
</dbReference>
<proteinExistence type="predicted"/>
<name>A0ACC1QL16_9HYPO</name>
<accession>A0ACC1QL16</accession>
<gene>
    <name evidence="1" type="ORF">NLG97_g8106</name>
</gene>
<evidence type="ECO:0000313" key="2">
    <source>
        <dbReference type="Proteomes" id="UP001148737"/>
    </source>
</evidence>